<sequence>MSNQTRNGNMLLNGMLVVSFLILWRNLEHPNILVPVLSFAGFLMFVLLKIFFVLRQRKNNSPK</sequence>
<protein>
    <submittedName>
        <fullName evidence="2">Uncharacterized protein</fullName>
    </submittedName>
</protein>
<keyword evidence="1" id="KW-0812">Transmembrane</keyword>
<reference evidence="2 3" key="1">
    <citation type="submission" date="2020-08" db="EMBL/GenBank/DDBJ databases">
        <title>Genomic Encyclopedia of Type Strains, Phase IV (KMG-IV): sequencing the most valuable type-strain genomes for metagenomic binning, comparative biology and taxonomic classification.</title>
        <authorList>
            <person name="Goeker M."/>
        </authorList>
    </citation>
    <scope>NUCLEOTIDE SEQUENCE [LARGE SCALE GENOMIC DNA]</scope>
    <source>
        <strain evidence="2 3">DSM 29854</strain>
    </source>
</reference>
<keyword evidence="3" id="KW-1185">Reference proteome</keyword>
<dbReference type="EMBL" id="JACJIQ010000020">
    <property type="protein sequence ID" value="MBA9079266.1"/>
    <property type="molecule type" value="Genomic_DNA"/>
</dbReference>
<keyword evidence="1" id="KW-1133">Transmembrane helix</keyword>
<dbReference type="AlphaFoldDB" id="A0A839GWZ4"/>
<evidence type="ECO:0000313" key="3">
    <source>
        <dbReference type="Proteomes" id="UP000563094"/>
    </source>
</evidence>
<dbReference type="RefSeq" id="WP_153042528.1">
    <property type="nucleotide sequence ID" value="NZ_JACJIQ010000020.1"/>
</dbReference>
<evidence type="ECO:0000256" key="1">
    <source>
        <dbReference type="SAM" id="Phobius"/>
    </source>
</evidence>
<feature type="transmembrane region" description="Helical" evidence="1">
    <location>
        <begin position="7"/>
        <end position="26"/>
    </location>
</feature>
<comment type="caution">
    <text evidence="2">The sequence shown here is derived from an EMBL/GenBank/DDBJ whole genome shotgun (WGS) entry which is preliminary data.</text>
</comment>
<accession>A0A839GWZ4</accession>
<keyword evidence="1" id="KW-0472">Membrane</keyword>
<dbReference type="Proteomes" id="UP000563094">
    <property type="component" value="Unassembled WGS sequence"/>
</dbReference>
<feature type="transmembrane region" description="Helical" evidence="1">
    <location>
        <begin position="32"/>
        <end position="54"/>
    </location>
</feature>
<organism evidence="2 3">
    <name type="scientific">Rufibacter quisquiliarum</name>
    <dbReference type="NCBI Taxonomy" id="1549639"/>
    <lineage>
        <taxon>Bacteria</taxon>
        <taxon>Pseudomonadati</taxon>
        <taxon>Bacteroidota</taxon>
        <taxon>Cytophagia</taxon>
        <taxon>Cytophagales</taxon>
        <taxon>Hymenobacteraceae</taxon>
        <taxon>Rufibacter</taxon>
    </lineage>
</organism>
<gene>
    <name evidence="2" type="ORF">FHS90_004001</name>
</gene>
<name>A0A839GWZ4_9BACT</name>
<evidence type="ECO:0000313" key="2">
    <source>
        <dbReference type="EMBL" id="MBA9079266.1"/>
    </source>
</evidence>
<proteinExistence type="predicted"/>